<dbReference type="Proteomes" id="UP000076761">
    <property type="component" value="Unassembled WGS sequence"/>
</dbReference>
<evidence type="ECO:0000313" key="2">
    <source>
        <dbReference type="Proteomes" id="UP000076761"/>
    </source>
</evidence>
<protein>
    <recommendedName>
        <fullName evidence="3">Reverse transcriptase zinc-binding domain-containing protein</fullName>
    </recommendedName>
</protein>
<dbReference type="STRING" id="1314782.A0A165UI79"/>
<name>A0A165UI79_9AGAM</name>
<organism evidence="1 2">
    <name type="scientific">Neolentinus lepideus HHB14362 ss-1</name>
    <dbReference type="NCBI Taxonomy" id="1314782"/>
    <lineage>
        <taxon>Eukaryota</taxon>
        <taxon>Fungi</taxon>
        <taxon>Dikarya</taxon>
        <taxon>Basidiomycota</taxon>
        <taxon>Agaricomycotina</taxon>
        <taxon>Agaricomycetes</taxon>
        <taxon>Gloeophyllales</taxon>
        <taxon>Gloeophyllaceae</taxon>
        <taxon>Neolentinus</taxon>
    </lineage>
</organism>
<keyword evidence="2" id="KW-1185">Reference proteome</keyword>
<evidence type="ECO:0008006" key="3">
    <source>
        <dbReference type="Google" id="ProtNLM"/>
    </source>
</evidence>
<dbReference type="EMBL" id="KV425558">
    <property type="protein sequence ID" value="KZT28198.1"/>
    <property type="molecule type" value="Genomic_DNA"/>
</dbReference>
<dbReference type="AlphaFoldDB" id="A0A165UI79"/>
<gene>
    <name evidence="1" type="ORF">NEOLEDRAFT_1045762</name>
</gene>
<evidence type="ECO:0000313" key="1">
    <source>
        <dbReference type="EMBL" id="KZT28198.1"/>
    </source>
</evidence>
<feature type="non-terminal residue" evidence="1">
    <location>
        <position position="106"/>
    </location>
</feature>
<feature type="non-terminal residue" evidence="1">
    <location>
        <position position="1"/>
    </location>
</feature>
<proteinExistence type="predicted"/>
<sequence>KAVSGLRRPQASLIMQLRSGHVPLNAYLNRIGATTSQYCDHCPGIPEDVHHFVLQCSKYDQQRFNLRLKLGRTASDLSALLTTEVKSLLTYVHQTRRFATTHGEDL</sequence>
<dbReference type="OrthoDB" id="2674711at2759"/>
<dbReference type="InParanoid" id="A0A165UI79"/>
<accession>A0A165UI79</accession>
<reference evidence="1 2" key="1">
    <citation type="journal article" date="2016" name="Mol. Biol. Evol.">
        <title>Comparative Genomics of Early-Diverging Mushroom-Forming Fungi Provides Insights into the Origins of Lignocellulose Decay Capabilities.</title>
        <authorList>
            <person name="Nagy L.G."/>
            <person name="Riley R."/>
            <person name="Tritt A."/>
            <person name="Adam C."/>
            <person name="Daum C."/>
            <person name="Floudas D."/>
            <person name="Sun H."/>
            <person name="Yadav J.S."/>
            <person name="Pangilinan J."/>
            <person name="Larsson K.H."/>
            <person name="Matsuura K."/>
            <person name="Barry K."/>
            <person name="Labutti K."/>
            <person name="Kuo R."/>
            <person name="Ohm R.A."/>
            <person name="Bhattacharya S.S."/>
            <person name="Shirouzu T."/>
            <person name="Yoshinaga Y."/>
            <person name="Martin F.M."/>
            <person name="Grigoriev I.V."/>
            <person name="Hibbett D.S."/>
        </authorList>
    </citation>
    <scope>NUCLEOTIDE SEQUENCE [LARGE SCALE GENOMIC DNA]</scope>
    <source>
        <strain evidence="1 2">HHB14362 ss-1</strain>
    </source>
</reference>